<keyword evidence="11" id="KW-0282">Flagellum</keyword>
<evidence type="ECO:0000256" key="8">
    <source>
        <dbReference type="ARBA" id="ARBA00023143"/>
    </source>
</evidence>
<keyword evidence="5 10" id="KW-0812">Transmembrane</keyword>
<evidence type="ECO:0000256" key="7">
    <source>
        <dbReference type="ARBA" id="ARBA00023136"/>
    </source>
</evidence>
<organism evidence="11">
    <name type="scientific">Desulfacinum infernum</name>
    <dbReference type="NCBI Taxonomy" id="35837"/>
    <lineage>
        <taxon>Bacteria</taxon>
        <taxon>Pseudomonadati</taxon>
        <taxon>Thermodesulfobacteriota</taxon>
        <taxon>Syntrophobacteria</taxon>
        <taxon>Syntrophobacterales</taxon>
        <taxon>Syntrophobacteraceae</taxon>
        <taxon>Desulfacinum</taxon>
    </lineage>
</organism>
<comment type="subcellular location">
    <subcellularLocation>
        <location evidence="10">Cell membrane</location>
        <topology evidence="10">Multi-pass membrane protein</topology>
    </subcellularLocation>
    <subcellularLocation>
        <location evidence="10">Bacterial flagellum basal body</location>
    </subcellularLocation>
</comment>
<comment type="caution">
    <text evidence="11">The sequence shown here is derived from an EMBL/GenBank/DDBJ whole genome shotgun (WGS) entry which is preliminary data.</text>
</comment>
<dbReference type="GO" id="GO:0009425">
    <property type="term" value="C:bacterial-type flagellum basal body"/>
    <property type="evidence" value="ECO:0007669"/>
    <property type="project" value="UniProtKB-SubCell"/>
</dbReference>
<evidence type="ECO:0000256" key="6">
    <source>
        <dbReference type="ARBA" id="ARBA00022989"/>
    </source>
</evidence>
<dbReference type="PANTHER" id="PTHR30065">
    <property type="entry name" value="FLAGELLAR BIOSYNTHETIC PROTEIN FLIR"/>
    <property type="match status" value="1"/>
</dbReference>
<evidence type="ECO:0000256" key="3">
    <source>
        <dbReference type="ARBA" id="ARBA00021717"/>
    </source>
</evidence>
<sequence>MVSVHIDPVQIRIFLSVLLRLSLVLFLLPVFRTHQVPMAVKAWSVWALAFMATPLTAPAVPPLPLDPLPLMGTVISELIYATLFALSMHVIYGAFHMAGQLIAFQMGLGLAQVVDPQNGTQDVLLSQWLQILATLFFFAIQGHLVVVRTFIESFQAVPVGSFLPSQNILHNMLMLSGRLFIIALKIAAPVMSAQLLLQAGFALVAKFSPQINILIVSFPITIGVGIFFALLSLPEWAESVSTALTVLLKFFRAVGLS</sequence>
<feature type="transmembrane region" description="Helical" evidence="10">
    <location>
        <begin position="172"/>
        <end position="191"/>
    </location>
</feature>
<dbReference type="NCBIfam" id="TIGR01400">
    <property type="entry name" value="fliR"/>
    <property type="match status" value="1"/>
</dbReference>
<feature type="transmembrane region" description="Helical" evidence="10">
    <location>
        <begin position="131"/>
        <end position="151"/>
    </location>
</feature>
<feature type="transmembrane region" description="Helical" evidence="10">
    <location>
        <begin position="93"/>
        <end position="111"/>
    </location>
</feature>
<keyword evidence="8 10" id="KW-0975">Bacterial flagellum</keyword>
<feature type="transmembrane region" description="Helical" evidence="10">
    <location>
        <begin position="43"/>
        <end position="61"/>
    </location>
</feature>
<dbReference type="GO" id="GO:0005886">
    <property type="term" value="C:plasma membrane"/>
    <property type="evidence" value="ECO:0007669"/>
    <property type="project" value="UniProtKB-SubCell"/>
</dbReference>
<protein>
    <recommendedName>
        <fullName evidence="3 9">Flagellar biosynthetic protein FliR</fullName>
    </recommendedName>
</protein>
<evidence type="ECO:0000256" key="2">
    <source>
        <dbReference type="ARBA" id="ARBA00009772"/>
    </source>
</evidence>
<feature type="transmembrane region" description="Helical" evidence="10">
    <location>
        <begin position="12"/>
        <end position="31"/>
    </location>
</feature>
<gene>
    <name evidence="11" type="primary">fliR</name>
    <name evidence="11" type="ORF">ENS06_05280</name>
</gene>
<evidence type="ECO:0000256" key="5">
    <source>
        <dbReference type="ARBA" id="ARBA00022692"/>
    </source>
</evidence>
<dbReference type="InterPro" id="IPR006303">
    <property type="entry name" value="FliR"/>
</dbReference>
<dbReference type="AlphaFoldDB" id="A0A831ZXB1"/>
<feature type="transmembrane region" description="Helical" evidence="10">
    <location>
        <begin position="67"/>
        <end position="86"/>
    </location>
</feature>
<comment type="function">
    <text evidence="1 10">Role in flagellar biosynthesis.</text>
</comment>
<keyword evidence="7 10" id="KW-0472">Membrane</keyword>
<evidence type="ECO:0000313" key="11">
    <source>
        <dbReference type="EMBL" id="HFK96722.1"/>
    </source>
</evidence>
<proteinExistence type="inferred from homology"/>
<comment type="similarity">
    <text evidence="2 10">Belongs to the FliR/MopE/SpaR family.</text>
</comment>
<feature type="transmembrane region" description="Helical" evidence="10">
    <location>
        <begin position="211"/>
        <end position="231"/>
    </location>
</feature>
<evidence type="ECO:0000256" key="9">
    <source>
        <dbReference type="NCBIfam" id="TIGR01400"/>
    </source>
</evidence>
<dbReference type="InterPro" id="IPR002010">
    <property type="entry name" value="T3SS_IM_R"/>
</dbReference>
<dbReference type="EMBL" id="DSTK01000013">
    <property type="protein sequence ID" value="HFK96722.1"/>
    <property type="molecule type" value="Genomic_DNA"/>
</dbReference>
<dbReference type="PRINTS" id="PR00953">
    <property type="entry name" value="TYPE3IMRPROT"/>
</dbReference>
<evidence type="ECO:0000256" key="4">
    <source>
        <dbReference type="ARBA" id="ARBA00022475"/>
    </source>
</evidence>
<reference evidence="11" key="1">
    <citation type="journal article" date="2020" name="mSystems">
        <title>Genome- and Community-Level Interaction Insights into Carbon Utilization and Element Cycling Functions of Hydrothermarchaeota in Hydrothermal Sediment.</title>
        <authorList>
            <person name="Zhou Z."/>
            <person name="Liu Y."/>
            <person name="Xu W."/>
            <person name="Pan J."/>
            <person name="Luo Z.H."/>
            <person name="Li M."/>
        </authorList>
    </citation>
    <scope>NUCLEOTIDE SEQUENCE [LARGE SCALE GENOMIC DNA]</scope>
    <source>
        <strain evidence="11">SpSt-456</strain>
    </source>
</reference>
<dbReference type="GO" id="GO:0044780">
    <property type="term" value="P:bacterial-type flagellum assembly"/>
    <property type="evidence" value="ECO:0007669"/>
    <property type="project" value="UniProtKB-UniRule"/>
</dbReference>
<dbReference type="PANTHER" id="PTHR30065:SF1">
    <property type="entry name" value="SURFACE PRESENTATION OF ANTIGENS PROTEIN SPAR"/>
    <property type="match status" value="1"/>
</dbReference>
<name>A0A831ZXB1_9BACT</name>
<accession>A0A831ZXB1</accession>
<keyword evidence="11" id="KW-0969">Cilium</keyword>
<evidence type="ECO:0000256" key="1">
    <source>
        <dbReference type="ARBA" id="ARBA00002578"/>
    </source>
</evidence>
<keyword evidence="6 10" id="KW-1133">Transmembrane helix</keyword>
<keyword evidence="11" id="KW-0966">Cell projection</keyword>
<dbReference type="Pfam" id="PF01311">
    <property type="entry name" value="Bac_export_1"/>
    <property type="match status" value="1"/>
</dbReference>
<keyword evidence="4 10" id="KW-1003">Cell membrane</keyword>
<evidence type="ECO:0000256" key="10">
    <source>
        <dbReference type="RuleBase" id="RU362071"/>
    </source>
</evidence>
<dbReference type="GO" id="GO:0006605">
    <property type="term" value="P:protein targeting"/>
    <property type="evidence" value="ECO:0007669"/>
    <property type="project" value="UniProtKB-UniRule"/>
</dbReference>